<evidence type="ECO:0008006" key="3">
    <source>
        <dbReference type="Google" id="ProtNLM"/>
    </source>
</evidence>
<proteinExistence type="predicted"/>
<dbReference type="InterPro" id="IPR058532">
    <property type="entry name" value="YjbR/MT2646/Rv2570-like"/>
</dbReference>
<gene>
    <name evidence="1" type="ORF">SAMN05421678_102389</name>
</gene>
<evidence type="ECO:0000313" key="2">
    <source>
        <dbReference type="Proteomes" id="UP000199052"/>
    </source>
</evidence>
<name>A0A1I2LZZ1_9ACTN</name>
<organism evidence="1 2">
    <name type="scientific">Actinopolymorpha cephalotaxi</name>
    <dbReference type="NCBI Taxonomy" id="504797"/>
    <lineage>
        <taxon>Bacteria</taxon>
        <taxon>Bacillati</taxon>
        <taxon>Actinomycetota</taxon>
        <taxon>Actinomycetes</taxon>
        <taxon>Propionibacteriales</taxon>
        <taxon>Actinopolymorphaceae</taxon>
        <taxon>Actinopolymorpha</taxon>
    </lineage>
</organism>
<dbReference type="Pfam" id="PF04237">
    <property type="entry name" value="YjbR"/>
    <property type="match status" value="1"/>
</dbReference>
<dbReference type="InterPro" id="IPR038056">
    <property type="entry name" value="YjbR-like_sf"/>
</dbReference>
<reference evidence="1 2" key="1">
    <citation type="submission" date="2016-10" db="EMBL/GenBank/DDBJ databases">
        <authorList>
            <person name="de Groot N.N."/>
        </authorList>
    </citation>
    <scope>NUCLEOTIDE SEQUENCE [LARGE SCALE GENOMIC DNA]</scope>
    <source>
        <strain evidence="1 2">CPCC 202808</strain>
    </source>
</reference>
<sequence>MLDVAATSRHRWPVATEDDVRRICLALPGVTERLSWGRPAWFARTLMARVWEDDVLTVKTHERDALASAEPDTYYWTSHHDRSPQLVLVRLGRVDVDELDELLRDSYRIAGI</sequence>
<accession>A0A1I2LZZ1</accession>
<dbReference type="AlphaFoldDB" id="A0A1I2LZZ1"/>
<dbReference type="Proteomes" id="UP000199052">
    <property type="component" value="Unassembled WGS sequence"/>
</dbReference>
<dbReference type="EMBL" id="FOOI01000002">
    <property type="protein sequence ID" value="SFF84932.1"/>
    <property type="molecule type" value="Genomic_DNA"/>
</dbReference>
<dbReference type="STRING" id="504797.SAMN05421678_102389"/>
<dbReference type="Gene3D" id="3.90.1150.30">
    <property type="match status" value="1"/>
</dbReference>
<protein>
    <recommendedName>
        <fullName evidence="3">YjbR protein</fullName>
    </recommendedName>
</protein>
<dbReference type="SUPFAM" id="SSF142906">
    <property type="entry name" value="YjbR-like"/>
    <property type="match status" value="1"/>
</dbReference>
<evidence type="ECO:0000313" key="1">
    <source>
        <dbReference type="EMBL" id="SFF84932.1"/>
    </source>
</evidence>